<keyword evidence="1 3" id="KW-0472">Membrane</keyword>
<evidence type="ECO:0000259" key="4">
    <source>
        <dbReference type="PROSITE" id="PS51123"/>
    </source>
</evidence>
<dbReference type="InterPro" id="IPR036737">
    <property type="entry name" value="OmpA-like_sf"/>
</dbReference>
<dbReference type="GO" id="GO:0016020">
    <property type="term" value="C:membrane"/>
    <property type="evidence" value="ECO:0007669"/>
    <property type="project" value="UniProtKB-UniRule"/>
</dbReference>
<evidence type="ECO:0000256" key="1">
    <source>
        <dbReference type="PROSITE-ProRule" id="PRU00473"/>
    </source>
</evidence>
<evidence type="ECO:0000256" key="3">
    <source>
        <dbReference type="SAM" id="Phobius"/>
    </source>
</evidence>
<keyword evidence="3" id="KW-0812">Transmembrane</keyword>
<dbReference type="Gene3D" id="1.10.287.1490">
    <property type="match status" value="1"/>
</dbReference>
<evidence type="ECO:0000256" key="2">
    <source>
        <dbReference type="SAM" id="Coils"/>
    </source>
</evidence>
<dbReference type="Gene3D" id="3.30.1330.60">
    <property type="entry name" value="OmpA-like domain"/>
    <property type="match status" value="1"/>
</dbReference>
<dbReference type="PANTHER" id="PTHR30329:SF21">
    <property type="entry name" value="LIPOPROTEIN YIAD-RELATED"/>
    <property type="match status" value="1"/>
</dbReference>
<feature type="domain" description="OmpA-like" evidence="4">
    <location>
        <begin position="217"/>
        <end position="343"/>
    </location>
</feature>
<feature type="transmembrane region" description="Helical" evidence="3">
    <location>
        <begin position="20"/>
        <end position="45"/>
    </location>
</feature>
<dbReference type="PROSITE" id="PS51123">
    <property type="entry name" value="OMPA_2"/>
    <property type="match status" value="1"/>
</dbReference>
<accession>A0A418WGB7</accession>
<protein>
    <submittedName>
        <fullName evidence="5">Peptidoglycan-binding protein</fullName>
    </submittedName>
</protein>
<keyword evidence="2" id="KW-0175">Coiled coil</keyword>
<dbReference type="RefSeq" id="WP_119780201.1">
    <property type="nucleotide sequence ID" value="NZ_QYUK01000011.1"/>
</dbReference>
<dbReference type="Pfam" id="PF00691">
    <property type="entry name" value="OmpA"/>
    <property type="match status" value="1"/>
</dbReference>
<dbReference type="PANTHER" id="PTHR30329">
    <property type="entry name" value="STATOR ELEMENT OF FLAGELLAR MOTOR COMPLEX"/>
    <property type="match status" value="1"/>
</dbReference>
<proteinExistence type="predicted"/>
<sequence>MASRSRRFRERGGAEIWPGFVDALTTLLLAISFLLSVFMMAQFFLGQALSGRDEALARLNRQIADLTDLLALERQANAELRLSVSSLSTAVEGANAERDQLRAQLSESQAQAQALEGQAGQLGTELDRERALTADAQAQVDLLNRQLMELREQLKEIAALLDKSEADDRESQAVIADLGRRLNLALASKVEELARYRSEFFGRLREVLGERDDIRIVGDRFVFQSEVLFASGSADLGLGGQEALARFAVTLKEIAAQIPADLPWILRVDGHTDANPIVSPLYPSNWELSTARAVAVAKFLITQDIPPSRLAAAGFGEFQPIDNGTGPDALARNRRIELKLTER</sequence>
<dbReference type="OrthoDB" id="9815217at2"/>
<dbReference type="InterPro" id="IPR050330">
    <property type="entry name" value="Bact_OuterMem_StrucFunc"/>
</dbReference>
<reference evidence="5 6" key="1">
    <citation type="submission" date="2018-09" db="EMBL/GenBank/DDBJ databases">
        <authorList>
            <person name="Zhu H."/>
        </authorList>
    </citation>
    <scope>NUCLEOTIDE SEQUENCE [LARGE SCALE GENOMIC DNA]</scope>
    <source>
        <strain evidence="5 6">K1W22B-8</strain>
    </source>
</reference>
<evidence type="ECO:0000313" key="5">
    <source>
        <dbReference type="EMBL" id="RJF89048.1"/>
    </source>
</evidence>
<gene>
    <name evidence="5" type="ORF">D3874_20420</name>
</gene>
<dbReference type="EMBL" id="QYUK01000011">
    <property type="protein sequence ID" value="RJF89048.1"/>
    <property type="molecule type" value="Genomic_DNA"/>
</dbReference>
<evidence type="ECO:0000313" key="6">
    <source>
        <dbReference type="Proteomes" id="UP000284605"/>
    </source>
</evidence>
<name>A0A418WGB7_9PROT</name>
<feature type="coiled-coil region" evidence="2">
    <location>
        <begin position="56"/>
        <end position="167"/>
    </location>
</feature>
<dbReference type="AlphaFoldDB" id="A0A418WGB7"/>
<keyword evidence="6" id="KW-1185">Reference proteome</keyword>
<dbReference type="NCBIfam" id="NF006544">
    <property type="entry name" value="PRK09039.1-3"/>
    <property type="match status" value="1"/>
</dbReference>
<dbReference type="SUPFAM" id="SSF103088">
    <property type="entry name" value="OmpA-like"/>
    <property type="match status" value="1"/>
</dbReference>
<dbReference type="Proteomes" id="UP000284605">
    <property type="component" value="Unassembled WGS sequence"/>
</dbReference>
<dbReference type="CDD" id="cd07185">
    <property type="entry name" value="OmpA_C-like"/>
    <property type="match status" value="1"/>
</dbReference>
<dbReference type="NCBIfam" id="NF006543">
    <property type="entry name" value="PRK09039.1-2"/>
    <property type="match status" value="1"/>
</dbReference>
<comment type="caution">
    <text evidence="5">The sequence shown here is derived from an EMBL/GenBank/DDBJ whole genome shotgun (WGS) entry which is preliminary data.</text>
</comment>
<dbReference type="InterPro" id="IPR006665">
    <property type="entry name" value="OmpA-like"/>
</dbReference>
<dbReference type="NCBIfam" id="NF006545">
    <property type="entry name" value="PRK09039.1-4"/>
    <property type="match status" value="1"/>
</dbReference>
<organism evidence="5 6">
    <name type="scientific">Oleomonas cavernae</name>
    <dbReference type="NCBI Taxonomy" id="2320859"/>
    <lineage>
        <taxon>Bacteria</taxon>
        <taxon>Pseudomonadati</taxon>
        <taxon>Pseudomonadota</taxon>
        <taxon>Alphaproteobacteria</taxon>
        <taxon>Acetobacterales</taxon>
        <taxon>Acetobacteraceae</taxon>
        <taxon>Oleomonas</taxon>
    </lineage>
</organism>
<keyword evidence="3" id="KW-1133">Transmembrane helix</keyword>